<protein>
    <submittedName>
        <fullName evidence="1">Uncharacterized protein</fullName>
    </submittedName>
</protein>
<organism evidence="1 2">
    <name type="scientific">Zoarces viviparus</name>
    <name type="common">Viviparous eelpout</name>
    <name type="synonym">Blennius viviparus</name>
    <dbReference type="NCBI Taxonomy" id="48416"/>
    <lineage>
        <taxon>Eukaryota</taxon>
        <taxon>Metazoa</taxon>
        <taxon>Chordata</taxon>
        <taxon>Craniata</taxon>
        <taxon>Vertebrata</taxon>
        <taxon>Euteleostomi</taxon>
        <taxon>Actinopterygii</taxon>
        <taxon>Neopterygii</taxon>
        <taxon>Teleostei</taxon>
        <taxon>Neoteleostei</taxon>
        <taxon>Acanthomorphata</taxon>
        <taxon>Eupercaria</taxon>
        <taxon>Perciformes</taxon>
        <taxon>Cottioidei</taxon>
        <taxon>Zoarcales</taxon>
        <taxon>Zoarcidae</taxon>
        <taxon>Zoarcinae</taxon>
        <taxon>Zoarces</taxon>
    </lineage>
</organism>
<evidence type="ECO:0000313" key="1">
    <source>
        <dbReference type="EMBL" id="KAK9522913.1"/>
    </source>
</evidence>
<comment type="caution">
    <text evidence="1">The sequence shown here is derived from an EMBL/GenBank/DDBJ whole genome shotgun (WGS) entry which is preliminary data.</text>
</comment>
<name>A0AAW1EK86_ZOAVI</name>
<dbReference type="EMBL" id="JBCEZU010000221">
    <property type="protein sequence ID" value="KAK9522913.1"/>
    <property type="molecule type" value="Genomic_DNA"/>
</dbReference>
<reference evidence="1 2" key="1">
    <citation type="journal article" date="2024" name="Genome Biol. Evol.">
        <title>Chromosome-level genome assembly of the viviparous eelpout Zoarces viviparus.</title>
        <authorList>
            <person name="Fuhrmann N."/>
            <person name="Brasseur M.V."/>
            <person name="Bakowski C.E."/>
            <person name="Podsiadlowski L."/>
            <person name="Prost S."/>
            <person name="Krehenwinkel H."/>
            <person name="Mayer C."/>
        </authorList>
    </citation>
    <scope>NUCLEOTIDE SEQUENCE [LARGE SCALE GENOMIC DNA]</scope>
    <source>
        <strain evidence="1">NO-MEL_2022_Ind0_liver</strain>
    </source>
</reference>
<accession>A0AAW1EK86</accession>
<gene>
    <name evidence="1" type="ORF">VZT92_019349</name>
</gene>
<dbReference type="Proteomes" id="UP001488805">
    <property type="component" value="Unassembled WGS sequence"/>
</dbReference>
<proteinExistence type="predicted"/>
<dbReference type="AlphaFoldDB" id="A0AAW1EK86"/>
<evidence type="ECO:0000313" key="2">
    <source>
        <dbReference type="Proteomes" id="UP001488805"/>
    </source>
</evidence>
<sequence length="112" mass="12580">MWDELASFPLKILRCTTLSKQPNDPGNRDQSAEVYSVAVMAQMWFVPGRWLNISDEVNGSRLERRRCGSRVCPGNRGVSRAVVRLTSRGGIFCHTCVTDDHLVDHSSAEMSR</sequence>
<keyword evidence="2" id="KW-1185">Reference proteome</keyword>